<protein>
    <submittedName>
        <fullName evidence="2">Pilus assembly protein, PilO</fullName>
    </submittedName>
</protein>
<feature type="transmembrane region" description="Helical" evidence="1">
    <location>
        <begin position="27"/>
        <end position="47"/>
    </location>
</feature>
<sequence>MIRLPKSSREFQLLLHEPLDAWSGYRIALTGVVVAVLVFAGGVSLWWSSDLSGTEASRSASHDAQQRLDRARATAAELPAMRARSGDGVPLARWTVADALRELTALAAQSGLRIGMIEPSAQKGEGLEIERPLKFRAEGSFGEIRQFLDALEGLPRLVIPADVQMKRVTNALALEATLRVFEDLPAITRPEPSRRDAFAIDPFGVKNGTGVGDGGAMLLVGTLRAQRRAMALVETAAGVDGFLQGQMVGDERLGNVRSRSIELSRPDGVVRTIGFADDRP</sequence>
<dbReference type="Gene3D" id="3.30.70.60">
    <property type="match status" value="1"/>
</dbReference>
<dbReference type="InterPro" id="IPR007445">
    <property type="entry name" value="PilO"/>
</dbReference>
<keyword evidence="1" id="KW-0812">Transmembrane</keyword>
<keyword evidence="1" id="KW-1133">Transmembrane helix</keyword>
<gene>
    <name evidence="2" type="ORF">AWB69_07073</name>
</gene>
<reference evidence="2 3" key="1">
    <citation type="submission" date="2016-01" db="EMBL/GenBank/DDBJ databases">
        <authorList>
            <person name="Oliw E.H."/>
        </authorList>
    </citation>
    <scope>NUCLEOTIDE SEQUENCE [LARGE SCALE GENOMIC DNA]</scope>
    <source>
        <strain evidence="2">LMG 27134</strain>
    </source>
</reference>
<proteinExistence type="predicted"/>
<evidence type="ECO:0000256" key="1">
    <source>
        <dbReference type="SAM" id="Phobius"/>
    </source>
</evidence>
<evidence type="ECO:0000313" key="3">
    <source>
        <dbReference type="Proteomes" id="UP000054683"/>
    </source>
</evidence>
<dbReference type="AlphaFoldDB" id="A0A158J3U3"/>
<dbReference type="Proteomes" id="UP000054683">
    <property type="component" value="Unassembled WGS sequence"/>
</dbReference>
<accession>A0A158J3U3</accession>
<name>A0A158J3U3_9BURK</name>
<evidence type="ECO:0000313" key="2">
    <source>
        <dbReference type="EMBL" id="SAL63153.1"/>
    </source>
</evidence>
<dbReference type="Pfam" id="PF04350">
    <property type="entry name" value="PilO"/>
    <property type="match status" value="1"/>
</dbReference>
<organism evidence="2 3">
    <name type="scientific">Caballeronia udeis</name>
    <dbReference type="NCBI Taxonomy" id="1232866"/>
    <lineage>
        <taxon>Bacteria</taxon>
        <taxon>Pseudomonadati</taxon>
        <taxon>Pseudomonadota</taxon>
        <taxon>Betaproteobacteria</taxon>
        <taxon>Burkholderiales</taxon>
        <taxon>Burkholderiaceae</taxon>
        <taxon>Caballeronia</taxon>
    </lineage>
</organism>
<keyword evidence="1" id="KW-0472">Membrane</keyword>
<dbReference type="InterPro" id="IPR014717">
    <property type="entry name" value="Transl_elong_EF1B/ribsomal_bS6"/>
</dbReference>
<dbReference type="GO" id="GO:0043107">
    <property type="term" value="P:type IV pilus-dependent motility"/>
    <property type="evidence" value="ECO:0007669"/>
    <property type="project" value="InterPro"/>
</dbReference>
<dbReference type="RefSeq" id="WP_062091274.1">
    <property type="nucleotide sequence ID" value="NZ_FCOK02000069.1"/>
</dbReference>
<dbReference type="GO" id="GO:0043683">
    <property type="term" value="P:type IV pilus assembly"/>
    <property type="evidence" value="ECO:0007669"/>
    <property type="project" value="InterPro"/>
</dbReference>
<dbReference type="EMBL" id="FCOK02000069">
    <property type="protein sequence ID" value="SAL63153.1"/>
    <property type="molecule type" value="Genomic_DNA"/>
</dbReference>
<dbReference type="OrthoDB" id="8999741at2"/>